<organism evidence="1 2">
    <name type="scientific">Paenibacillus albicereus</name>
    <dbReference type="NCBI Taxonomy" id="2726185"/>
    <lineage>
        <taxon>Bacteria</taxon>
        <taxon>Bacillati</taxon>
        <taxon>Bacillota</taxon>
        <taxon>Bacilli</taxon>
        <taxon>Bacillales</taxon>
        <taxon>Paenibacillaceae</taxon>
        <taxon>Paenibacillus</taxon>
    </lineage>
</organism>
<keyword evidence="2" id="KW-1185">Reference proteome</keyword>
<dbReference type="KEGG" id="palr:HGI30_15070"/>
<protein>
    <submittedName>
        <fullName evidence="1">Uncharacterized protein</fullName>
    </submittedName>
</protein>
<sequence>MKIGDMQRQLNDAKEHYKLDDDTDFVVKVDIGGIYYPLVIDKHETTIEGLSELVLWIDPDSVADFVKERITLR</sequence>
<gene>
    <name evidence="1" type="ORF">HGI30_15070</name>
</gene>
<proteinExistence type="predicted"/>
<dbReference type="AlphaFoldDB" id="A0A6H2GZ91"/>
<dbReference type="RefSeq" id="WP_168908306.1">
    <property type="nucleotide sequence ID" value="NZ_CP051428.1"/>
</dbReference>
<evidence type="ECO:0000313" key="1">
    <source>
        <dbReference type="EMBL" id="QJC52754.1"/>
    </source>
</evidence>
<reference evidence="1 2" key="1">
    <citation type="submission" date="2020-04" db="EMBL/GenBank/DDBJ databases">
        <title>Novel Paenibacillus strain UniB2 isolated from commercial digestive syrup.</title>
        <authorList>
            <person name="Thorat V."/>
            <person name="Kirdat K."/>
            <person name="Tiwarekar B."/>
            <person name="Yadav A."/>
        </authorList>
    </citation>
    <scope>NUCLEOTIDE SEQUENCE [LARGE SCALE GENOMIC DNA]</scope>
    <source>
        <strain evidence="1 2">UniB2</strain>
    </source>
</reference>
<accession>A0A6H2GZ91</accession>
<dbReference type="Proteomes" id="UP000502136">
    <property type="component" value="Chromosome"/>
</dbReference>
<name>A0A6H2GZ91_9BACL</name>
<dbReference type="EMBL" id="CP051428">
    <property type="protein sequence ID" value="QJC52754.1"/>
    <property type="molecule type" value="Genomic_DNA"/>
</dbReference>
<evidence type="ECO:0000313" key="2">
    <source>
        <dbReference type="Proteomes" id="UP000502136"/>
    </source>
</evidence>